<keyword evidence="6" id="KW-0472">Membrane</keyword>
<dbReference type="PANTHER" id="PTHR22781:SF12">
    <property type="entry name" value="AP-3 COMPLEX SUBUNIT DELTA-1"/>
    <property type="match status" value="1"/>
</dbReference>
<proteinExistence type="inferred from homology"/>
<comment type="function">
    <text evidence="7">Part of the AP-3 complex, an adaptor-related complex which is not clathrin-associated. The complex is associated with the Golgi region as well as more peripheral structures. It facilitates the budding of vesicles from the Golgi membrane.</text>
</comment>
<feature type="region of interest" description="Disordered" evidence="8">
    <location>
        <begin position="487"/>
        <end position="527"/>
    </location>
</feature>
<feature type="compositionally biased region" description="Polar residues" evidence="8">
    <location>
        <begin position="929"/>
        <end position="939"/>
    </location>
</feature>
<dbReference type="InterPro" id="IPR011989">
    <property type="entry name" value="ARM-like"/>
</dbReference>
<dbReference type="GO" id="GO:0010008">
    <property type="term" value="C:endosome membrane"/>
    <property type="evidence" value="ECO:0007669"/>
    <property type="project" value="TreeGrafter"/>
</dbReference>
<name>A0AAD6J5B9_DREDA</name>
<keyword evidence="7" id="KW-0333">Golgi apparatus</keyword>
<evidence type="ECO:0000256" key="2">
    <source>
        <dbReference type="ARBA" id="ARBA00006613"/>
    </source>
</evidence>
<dbReference type="InterPro" id="IPR017105">
    <property type="entry name" value="AP3_complex_dsu"/>
</dbReference>
<reference evidence="10" key="1">
    <citation type="submission" date="2023-01" db="EMBL/GenBank/DDBJ databases">
        <title>The chitinases involved in constricting ring structure development in the nematode-trapping fungus Drechslerella dactyloides.</title>
        <authorList>
            <person name="Wang R."/>
            <person name="Zhang L."/>
            <person name="Tang P."/>
            <person name="Li S."/>
            <person name="Liang L."/>
        </authorList>
    </citation>
    <scope>NUCLEOTIDE SEQUENCE</scope>
    <source>
        <strain evidence="10">YMF1.00031</strain>
    </source>
</reference>
<evidence type="ECO:0000256" key="8">
    <source>
        <dbReference type="SAM" id="MobiDB-lite"/>
    </source>
</evidence>
<evidence type="ECO:0000313" key="10">
    <source>
        <dbReference type="EMBL" id="KAJ6262396.1"/>
    </source>
</evidence>
<dbReference type="GO" id="GO:0005794">
    <property type="term" value="C:Golgi apparatus"/>
    <property type="evidence" value="ECO:0007669"/>
    <property type="project" value="UniProtKB-SubCell"/>
</dbReference>
<dbReference type="PANTHER" id="PTHR22781">
    <property type="entry name" value="DELTA ADAPTIN-RELATED"/>
    <property type="match status" value="1"/>
</dbReference>
<evidence type="ECO:0000259" key="9">
    <source>
        <dbReference type="Pfam" id="PF01602"/>
    </source>
</evidence>
<dbReference type="Proteomes" id="UP001221413">
    <property type="component" value="Unassembled WGS sequence"/>
</dbReference>
<comment type="subunit">
    <text evidence="7">Adaptor protein complex 3 (AP-3) is a heterotetramer.</text>
</comment>
<feature type="compositionally biased region" description="Basic and acidic residues" evidence="8">
    <location>
        <begin position="915"/>
        <end position="925"/>
    </location>
</feature>
<evidence type="ECO:0000256" key="4">
    <source>
        <dbReference type="ARBA" id="ARBA00022737"/>
    </source>
</evidence>
<feature type="region of interest" description="Disordered" evidence="8">
    <location>
        <begin position="986"/>
        <end position="1032"/>
    </location>
</feature>
<evidence type="ECO:0000256" key="6">
    <source>
        <dbReference type="ARBA" id="ARBA00023136"/>
    </source>
</evidence>
<keyword evidence="5 7" id="KW-0653">Protein transport</keyword>
<feature type="region of interest" description="Disordered" evidence="8">
    <location>
        <begin position="1066"/>
        <end position="1168"/>
    </location>
</feature>
<dbReference type="GO" id="GO:0006896">
    <property type="term" value="P:Golgi to vacuole transport"/>
    <property type="evidence" value="ECO:0007669"/>
    <property type="project" value="TreeGrafter"/>
</dbReference>
<dbReference type="SUPFAM" id="SSF48371">
    <property type="entry name" value="ARM repeat"/>
    <property type="match status" value="1"/>
</dbReference>
<evidence type="ECO:0000313" key="11">
    <source>
        <dbReference type="Proteomes" id="UP001221413"/>
    </source>
</evidence>
<feature type="compositionally biased region" description="Low complexity" evidence="8">
    <location>
        <begin position="45"/>
        <end position="73"/>
    </location>
</feature>
<feature type="compositionally biased region" description="Acidic residues" evidence="8">
    <location>
        <begin position="986"/>
        <end position="998"/>
    </location>
</feature>
<dbReference type="Gene3D" id="1.25.10.10">
    <property type="entry name" value="Leucine-rich Repeat Variant"/>
    <property type="match status" value="1"/>
</dbReference>
<dbReference type="GO" id="GO:0030123">
    <property type="term" value="C:AP-3 adaptor complex"/>
    <property type="evidence" value="ECO:0007669"/>
    <property type="project" value="InterPro"/>
</dbReference>
<feature type="region of interest" description="Disordered" evidence="8">
    <location>
        <begin position="760"/>
        <end position="779"/>
    </location>
</feature>
<dbReference type="EMBL" id="JAQGDS010000003">
    <property type="protein sequence ID" value="KAJ6262396.1"/>
    <property type="molecule type" value="Genomic_DNA"/>
</dbReference>
<feature type="region of interest" description="Disordered" evidence="8">
    <location>
        <begin position="915"/>
        <end position="945"/>
    </location>
</feature>
<keyword evidence="11" id="KW-1185">Reference proteome</keyword>
<protein>
    <recommendedName>
        <fullName evidence="7">AP-3 complex subunit delta</fullName>
    </recommendedName>
</protein>
<feature type="compositionally biased region" description="Basic residues" evidence="8">
    <location>
        <begin position="1145"/>
        <end position="1154"/>
    </location>
</feature>
<keyword evidence="3 7" id="KW-0813">Transport</keyword>
<feature type="domain" description="Clathrin/coatomer adaptor adaptin-like N-terminal" evidence="9">
    <location>
        <begin position="130"/>
        <end position="567"/>
    </location>
</feature>
<evidence type="ECO:0000256" key="3">
    <source>
        <dbReference type="ARBA" id="ARBA00022448"/>
    </source>
</evidence>
<dbReference type="Pfam" id="PF01602">
    <property type="entry name" value="Adaptin_N"/>
    <property type="match status" value="1"/>
</dbReference>
<evidence type="ECO:0000256" key="5">
    <source>
        <dbReference type="ARBA" id="ARBA00022927"/>
    </source>
</evidence>
<feature type="compositionally biased region" description="Acidic residues" evidence="8">
    <location>
        <begin position="488"/>
        <end position="511"/>
    </location>
</feature>
<gene>
    <name evidence="10" type="ORF">Dda_3204</name>
</gene>
<dbReference type="PIRSF" id="PIRSF037092">
    <property type="entry name" value="AP3_complex_delta"/>
    <property type="match status" value="1"/>
</dbReference>
<dbReference type="InterPro" id="IPR002553">
    <property type="entry name" value="Clathrin/coatomer_adapt-like_N"/>
</dbReference>
<sequence length="1168" mass="127609">MTTRRTVHQTAALALGGADSPVPGDVEPPPRSSLGHAAAHELTKTRQSTSPATTTTIPTYGRSSPAAIASPPSGLRDRPYPTLRDGPADEPSISRERTQLPPRAPGPTTSPFEKSLYDLIRGLRAHKGNEKAYITQSLQECRIEAKNNDMDIKCAAILKLIYLEMFGYSMSWASFHVLEVMSSQKFVQKRVGYLAAVQSFRLDTDVLMLATNLLKKDLSSPNQFELSLAINGLSHIVSPSLAQDLTPDLIAKMNHSNPYIRKKAVLVMYKIFLQFPEALRTSFPRLRERLEDSDETVVSATVNVICELARKNPKNYLPLAPQLFNLLTTSKNNWMTIKIIKLFASLTPLEPRLVKKIVPPISNIIQTTTAMSLLYECINGLISGGLLTHLAGTTDGEDLAVICINKLRGFLVEGDSNLKYVALLALTKMTRTHGYLVSAEKDVILECIDDEDVSIRLRALELVVGMVDVDILQQVVGRLIRQLKPASDDDGEMAEKNDEDEYDDEDDDDGEEKLTRRPQKKAKQNLSLPDDYKDGVIRRILEMCSKDTYANMPDFDWYIDVLVQLVRYCPSERRTGGAGQGALDDEDFEEAYMAGAGKAEAGEEIGRELRNVAVRVKTMRRQATEAAELLVGRSSMMFPATGGGGRRVLLAAAWIVGEYAEHLRNPNETIDSLIQASNASLPPDVVATYVQAIPKVYSYLTSNDSIAWTAARKSTVTLLTSRVIEFLELLSSSPHLEVQERAVGFLEIFRVAREAIAEQPANGVRPADTDENGDEDSNGMQDVYDPPLILTQAIPSLFHGFELNPVAPRAQRKVPIPDTLDLEAPINSQLAFLLSAADYDAAETSEGDADTAADEEFERFYYQKPVVVVETAAQRIDRAATRDTAAAAGNNTFTGSYQSGEDTYLDPDILARRKAERRERNRDDPFYIGSSNSGRTTPNPLGGEQFDIDSIPIMKLDLGDGGGVGLVKGDVHGAPTAARARVEIAGDEGEGEGDDGDGEEKANAVAGGVRKKGRKGKGKDILNIDSSGLVGFSLEEPEEDLLAQEEEVAKAKKEVEKLRGEMARAAERVRAANAQQTAEVSTPAPAEAPARKKKKKKAAATEGDGGEGTKKVRKKKKKDGGEQQQQDQQDQLEEDQQAEGSTPVVKKKKKKRRSSTAEAGEGAGEDAG</sequence>
<evidence type="ECO:0000256" key="1">
    <source>
        <dbReference type="ARBA" id="ARBA00004308"/>
    </source>
</evidence>
<feature type="region of interest" description="Disordered" evidence="8">
    <location>
        <begin position="1"/>
        <end position="113"/>
    </location>
</feature>
<keyword evidence="4" id="KW-0677">Repeat</keyword>
<organism evidence="10 11">
    <name type="scientific">Drechslerella dactyloides</name>
    <name type="common">Nematode-trapping fungus</name>
    <name type="synonym">Arthrobotrys dactyloides</name>
    <dbReference type="NCBI Taxonomy" id="74499"/>
    <lineage>
        <taxon>Eukaryota</taxon>
        <taxon>Fungi</taxon>
        <taxon>Dikarya</taxon>
        <taxon>Ascomycota</taxon>
        <taxon>Pezizomycotina</taxon>
        <taxon>Orbiliomycetes</taxon>
        <taxon>Orbiliales</taxon>
        <taxon>Orbiliaceae</taxon>
        <taxon>Drechslerella</taxon>
    </lineage>
</organism>
<comment type="caution">
    <text evidence="10">The sequence shown here is derived from an EMBL/GenBank/DDBJ whole genome shotgun (WGS) entry which is preliminary data.</text>
</comment>
<dbReference type="AlphaFoldDB" id="A0AAD6J5B9"/>
<dbReference type="GO" id="GO:0006623">
    <property type="term" value="P:protein targeting to vacuole"/>
    <property type="evidence" value="ECO:0007669"/>
    <property type="project" value="TreeGrafter"/>
</dbReference>
<accession>A0AAD6J5B9</accession>
<evidence type="ECO:0000256" key="7">
    <source>
        <dbReference type="PIRNR" id="PIRNR037092"/>
    </source>
</evidence>
<dbReference type="InterPro" id="IPR016024">
    <property type="entry name" value="ARM-type_fold"/>
</dbReference>
<comment type="subcellular location">
    <subcellularLocation>
        <location evidence="1">Endomembrane system</location>
    </subcellularLocation>
    <subcellularLocation>
        <location evidence="7">Golgi apparatus</location>
    </subcellularLocation>
</comment>
<comment type="similarity">
    <text evidence="2 7">Belongs to the adaptor complexes large subunit family.</text>
</comment>